<evidence type="ECO:0000313" key="1">
    <source>
        <dbReference type="EMBL" id="PAX53012.1"/>
    </source>
</evidence>
<dbReference type="Proteomes" id="UP000218238">
    <property type="component" value="Unassembled WGS sequence"/>
</dbReference>
<dbReference type="OrthoDB" id="489658at2"/>
<comment type="caution">
    <text evidence="1">The sequence shown here is derived from an EMBL/GenBank/DDBJ whole genome shotgun (WGS) entry which is preliminary data.</text>
</comment>
<evidence type="ECO:0000313" key="2">
    <source>
        <dbReference type="Proteomes" id="UP000218238"/>
    </source>
</evidence>
<accession>A0A2A2TH08</accession>
<gene>
    <name evidence="1" type="ORF">CK510_16265</name>
</gene>
<sequence>MKIFYKQILNLELWHDYFLGQQNPPSLPLANYEISEMLALVPTTNCQQVLKNLRWIFRLQPHGGSIFASVEEVKPDDSKTNFPTQIPVDRPYRLTFWLVVRDRYFANFTNLPLTAPRHQIYYFSNQSGNQGHALFLTQPLPVYASNTNYHLGQLVTHNNQTLEALRDRTNVTIVPDANDWDILPSSQYVSELDSLPQQEASRMYTIPEANPGDRFRFTLVDANEQETFALEVVAANKHISGNAIAVSLNFQNQIPGCYQLCLNNIQVDKFILYEQAIAHNAFALVEIVLNQNLVAPAFSLLKFQDGKTLIQPKTYVIRFKNRATHWRYRYEKPHGFTKDKLPDFELKDDKTYFSKRPQGLLRQPKRLFTDGKDQRLPAPGVMLIKPERQIDPETEKEAIAIFSDVHL</sequence>
<dbReference type="EMBL" id="NTFS01000180">
    <property type="protein sequence ID" value="PAX53012.1"/>
    <property type="molecule type" value="Genomic_DNA"/>
</dbReference>
<dbReference type="AlphaFoldDB" id="A0A2A2TH08"/>
<proteinExistence type="predicted"/>
<reference evidence="1 2" key="1">
    <citation type="submission" date="2017-08" db="EMBL/GenBank/DDBJ databases">
        <title>Draft genome sequence of filamentous cyanobacterium Calothrix elsteri CCALA 953.</title>
        <authorList>
            <person name="Gagunashvili A.N."/>
            <person name="Elster J."/>
            <person name="Andresson O.S."/>
        </authorList>
    </citation>
    <scope>NUCLEOTIDE SEQUENCE [LARGE SCALE GENOMIC DNA]</scope>
    <source>
        <strain evidence="1 2">CCALA 953</strain>
    </source>
</reference>
<organism evidence="1 2">
    <name type="scientific">Brunnivagina elsteri CCALA 953</name>
    <dbReference type="NCBI Taxonomy" id="987040"/>
    <lineage>
        <taxon>Bacteria</taxon>
        <taxon>Bacillati</taxon>
        <taxon>Cyanobacteriota</taxon>
        <taxon>Cyanophyceae</taxon>
        <taxon>Nostocales</taxon>
        <taxon>Calotrichaceae</taxon>
        <taxon>Brunnivagina</taxon>
    </lineage>
</organism>
<keyword evidence="2" id="KW-1185">Reference proteome</keyword>
<protein>
    <submittedName>
        <fullName evidence="1">Uncharacterized protein</fullName>
    </submittedName>
</protein>
<name>A0A2A2TH08_9CYAN</name>
<dbReference type="RefSeq" id="WP_095722696.1">
    <property type="nucleotide sequence ID" value="NZ_NTFS01000180.1"/>
</dbReference>